<evidence type="ECO:0000313" key="2">
    <source>
        <dbReference type="EMBL" id="SEH60208.1"/>
    </source>
</evidence>
<dbReference type="RefSeq" id="WP_083406918.1">
    <property type="nucleotide sequence ID" value="NZ_LT629971.1"/>
</dbReference>
<evidence type="ECO:0000256" key="1">
    <source>
        <dbReference type="SAM" id="Phobius"/>
    </source>
</evidence>
<dbReference type="EMBL" id="LT629971">
    <property type="protein sequence ID" value="SEH60208.1"/>
    <property type="molecule type" value="Genomic_DNA"/>
</dbReference>
<protein>
    <submittedName>
        <fullName evidence="2">Uncharacterized protein</fullName>
    </submittedName>
</protein>
<keyword evidence="1" id="KW-0812">Transmembrane</keyword>
<keyword evidence="1" id="KW-0472">Membrane</keyword>
<keyword evidence="3" id="KW-1185">Reference proteome</keyword>
<feature type="transmembrane region" description="Helical" evidence="1">
    <location>
        <begin position="114"/>
        <end position="136"/>
    </location>
</feature>
<name>A0A1H6JE89_MYCRU</name>
<dbReference type="STRING" id="370526.SAMN04489835_1901"/>
<keyword evidence="1" id="KW-1133">Transmembrane helix</keyword>
<dbReference type="AlphaFoldDB" id="A0A1H6JE89"/>
<feature type="transmembrane region" description="Helical" evidence="1">
    <location>
        <begin position="36"/>
        <end position="59"/>
    </location>
</feature>
<evidence type="ECO:0000313" key="3">
    <source>
        <dbReference type="Proteomes" id="UP000182915"/>
    </source>
</evidence>
<feature type="transmembrane region" description="Helical" evidence="1">
    <location>
        <begin position="80"/>
        <end position="102"/>
    </location>
</feature>
<accession>A0A1H6JE89</accession>
<sequence length="247" mass="26462">MRGSARAVVLSIALLGVGVFTGVWAVLWLLRGSYLTALIVCGVTVWAVGFATYFLATTVGKAKPRLESGSAGTILRPGRFVDAAFVLATGTVFVAAVLYLIFAPLGMVDYVPTGVMQLAVPGGCVALVLFGAPTLYRMARHGGGGHLRVDPAGFEVWNGQWGTLRRGTWDEIEDITDHPAKGGKPFNEVIVFALPKGRTAVLIADAITGDVAALREWVRFYWRHPQHRDELGDGRALQRLGQGCVAE</sequence>
<reference evidence="3" key="1">
    <citation type="submission" date="2016-10" db="EMBL/GenBank/DDBJ databases">
        <authorList>
            <person name="Varghese N."/>
            <person name="Submissions S."/>
        </authorList>
    </citation>
    <scope>NUCLEOTIDE SEQUENCE [LARGE SCALE GENOMIC DNA]</scope>
    <source>
        <strain evidence="3">DSM 45405</strain>
    </source>
</reference>
<feature type="transmembrane region" description="Helical" evidence="1">
    <location>
        <begin position="7"/>
        <end position="30"/>
    </location>
</feature>
<proteinExistence type="predicted"/>
<gene>
    <name evidence="2" type="ORF">SAMN04489835_1901</name>
</gene>
<dbReference type="Proteomes" id="UP000182915">
    <property type="component" value="Chromosome I"/>
</dbReference>
<organism evidence="2 3">
    <name type="scientific">Mycolicibacterium rutilum</name>
    <name type="common">Mycobacterium rutilum</name>
    <dbReference type="NCBI Taxonomy" id="370526"/>
    <lineage>
        <taxon>Bacteria</taxon>
        <taxon>Bacillati</taxon>
        <taxon>Actinomycetota</taxon>
        <taxon>Actinomycetes</taxon>
        <taxon>Mycobacteriales</taxon>
        <taxon>Mycobacteriaceae</taxon>
        <taxon>Mycolicibacterium</taxon>
    </lineage>
</organism>
<dbReference type="OrthoDB" id="4376447at2"/>